<organism evidence="2 3">
    <name type="scientific">Myxococcus llanfairpwllgwyngyllgogerychwyrndrobwllllantysiliogogogochensis</name>
    <dbReference type="NCBI Taxonomy" id="2590453"/>
    <lineage>
        <taxon>Bacteria</taxon>
        <taxon>Pseudomonadati</taxon>
        <taxon>Myxococcota</taxon>
        <taxon>Myxococcia</taxon>
        <taxon>Myxococcales</taxon>
        <taxon>Cystobacterineae</taxon>
        <taxon>Myxococcaceae</taxon>
        <taxon>Myxococcus</taxon>
    </lineage>
</organism>
<protein>
    <recommendedName>
        <fullName evidence="4">CARDB domain-containing protein</fullName>
    </recommendedName>
</protein>
<comment type="caution">
    <text evidence="2">The sequence shown here is derived from an EMBL/GenBank/DDBJ whole genome shotgun (WGS) entry which is preliminary data.</text>
</comment>
<name>A0A540WL11_9BACT</name>
<dbReference type="Gene3D" id="2.60.40.10">
    <property type="entry name" value="Immunoglobulins"/>
    <property type="match status" value="1"/>
</dbReference>
<evidence type="ECO:0008006" key="4">
    <source>
        <dbReference type="Google" id="ProtNLM"/>
    </source>
</evidence>
<sequence length="304" mass="31382">MVSFFLLLGVVATPAWAQVQMISISVPPTITTPLSGFNVQYSMAGSKSGVGAAVAQLNFYLSPTANGSSGVYPLFTTQIALRGSGLGPYLPPVGTQTQFISRFSMPANTVAQLEFISNGCQPSTWYVLGRVDLTGVLSDNSLLGTTKPADFFFTAGTLSPGTIQPGGSADLSFELFTRCAAPSATHVGVFLTDPDFQILEGIGAIPISAGAGTWSLPPTTITFSPTIAPGSYRVVVLADVDGVVAESDENNNGGFFELEVTAAALASDAAARPLEPAPPVPFNGASVLSDLESGASSRRDIVSF</sequence>
<keyword evidence="3" id="KW-1185">Reference proteome</keyword>
<reference evidence="2 3" key="1">
    <citation type="submission" date="2019-06" db="EMBL/GenBank/DDBJ databases">
        <authorList>
            <person name="Livingstone P."/>
            <person name="Whitworth D."/>
        </authorList>
    </citation>
    <scope>NUCLEOTIDE SEQUENCE [LARGE SCALE GENOMIC DNA]</scope>
    <source>
        <strain evidence="2 3">AM401</strain>
    </source>
</reference>
<dbReference type="EMBL" id="VIFM01000317">
    <property type="protein sequence ID" value="TQF09698.1"/>
    <property type="molecule type" value="Genomic_DNA"/>
</dbReference>
<proteinExistence type="predicted"/>
<feature type="chain" id="PRO_5022000240" description="CARDB domain-containing protein" evidence="1">
    <location>
        <begin position="18"/>
        <end position="304"/>
    </location>
</feature>
<evidence type="ECO:0000256" key="1">
    <source>
        <dbReference type="SAM" id="SignalP"/>
    </source>
</evidence>
<dbReference type="Proteomes" id="UP000315369">
    <property type="component" value="Unassembled WGS sequence"/>
</dbReference>
<dbReference type="InterPro" id="IPR013783">
    <property type="entry name" value="Ig-like_fold"/>
</dbReference>
<dbReference type="RefSeq" id="WP_141648482.1">
    <property type="nucleotide sequence ID" value="NZ_VIFM01000317.1"/>
</dbReference>
<evidence type="ECO:0000313" key="2">
    <source>
        <dbReference type="EMBL" id="TQF09698.1"/>
    </source>
</evidence>
<feature type="signal peptide" evidence="1">
    <location>
        <begin position="1"/>
        <end position="17"/>
    </location>
</feature>
<gene>
    <name evidence="2" type="ORF">FJV41_43275</name>
</gene>
<dbReference type="AlphaFoldDB" id="A0A540WL11"/>
<accession>A0A540WL11</accession>
<keyword evidence="1" id="KW-0732">Signal</keyword>
<evidence type="ECO:0000313" key="3">
    <source>
        <dbReference type="Proteomes" id="UP000315369"/>
    </source>
</evidence>
<dbReference type="OrthoDB" id="5520347at2"/>